<name>A0A173SP42_9FIRM</name>
<dbReference type="CDD" id="cd09154">
    <property type="entry name" value="PLDc_SMU_988_like_1"/>
    <property type="match status" value="1"/>
</dbReference>
<feature type="transmembrane region" description="Helical" evidence="6">
    <location>
        <begin position="75"/>
        <end position="95"/>
    </location>
</feature>
<dbReference type="OrthoDB" id="9762009at2"/>
<evidence type="ECO:0000256" key="1">
    <source>
        <dbReference type="ARBA" id="ARBA00004651"/>
    </source>
</evidence>
<evidence type="ECO:0000256" key="3">
    <source>
        <dbReference type="ARBA" id="ARBA00022692"/>
    </source>
</evidence>
<feature type="domain" description="PLD phosphodiesterase" evidence="7">
    <location>
        <begin position="251"/>
        <end position="278"/>
    </location>
</feature>
<evidence type="ECO:0000313" key="8">
    <source>
        <dbReference type="EMBL" id="CUM92464.1"/>
    </source>
</evidence>
<evidence type="ECO:0000256" key="2">
    <source>
        <dbReference type="ARBA" id="ARBA00022475"/>
    </source>
</evidence>
<dbReference type="GO" id="GO:0005886">
    <property type="term" value="C:plasma membrane"/>
    <property type="evidence" value="ECO:0007669"/>
    <property type="project" value="UniProtKB-SubCell"/>
</dbReference>
<dbReference type="SMART" id="SM00155">
    <property type="entry name" value="PLDc"/>
    <property type="match status" value="2"/>
</dbReference>
<gene>
    <name evidence="8" type="primary">cls_1</name>
    <name evidence="8" type="ORF">ERS852573_01157</name>
</gene>
<dbReference type="SUPFAM" id="SSF56024">
    <property type="entry name" value="Phospholipase D/nuclease"/>
    <property type="match status" value="2"/>
</dbReference>
<dbReference type="GO" id="GO:0032049">
    <property type="term" value="P:cardiolipin biosynthetic process"/>
    <property type="evidence" value="ECO:0007669"/>
    <property type="project" value="UniProtKB-ARBA"/>
</dbReference>
<dbReference type="Pfam" id="PF13396">
    <property type="entry name" value="PLDc_N"/>
    <property type="match status" value="1"/>
</dbReference>
<evidence type="ECO:0000256" key="6">
    <source>
        <dbReference type="SAM" id="Phobius"/>
    </source>
</evidence>
<dbReference type="Gene3D" id="3.30.870.10">
    <property type="entry name" value="Endonuclease Chain A"/>
    <property type="match status" value="2"/>
</dbReference>
<dbReference type="RefSeq" id="WP_055213894.1">
    <property type="nucleotide sequence ID" value="NZ_CYXO01000005.1"/>
</dbReference>
<proteinExistence type="predicted"/>
<dbReference type="Proteomes" id="UP000095597">
    <property type="component" value="Unassembled WGS sequence"/>
</dbReference>
<dbReference type="Pfam" id="PF13091">
    <property type="entry name" value="PLDc_2"/>
    <property type="match status" value="2"/>
</dbReference>
<protein>
    <submittedName>
        <fullName evidence="8">Cardiolipin synthase</fullName>
        <ecNumber evidence="8">2.7.8.-</ecNumber>
    </submittedName>
</protein>
<evidence type="ECO:0000259" key="7">
    <source>
        <dbReference type="PROSITE" id="PS50035"/>
    </source>
</evidence>
<dbReference type="CDD" id="cd09160">
    <property type="entry name" value="PLDc_SMU_988_like_2"/>
    <property type="match status" value="1"/>
</dbReference>
<evidence type="ECO:0000256" key="5">
    <source>
        <dbReference type="ARBA" id="ARBA00023136"/>
    </source>
</evidence>
<evidence type="ECO:0000313" key="9">
    <source>
        <dbReference type="Proteomes" id="UP000095597"/>
    </source>
</evidence>
<dbReference type="InterPro" id="IPR027379">
    <property type="entry name" value="CLS_N"/>
</dbReference>
<keyword evidence="5 6" id="KW-0472">Membrane</keyword>
<keyword evidence="3 6" id="KW-0812">Transmembrane</keyword>
<keyword evidence="4 6" id="KW-1133">Transmembrane helix</keyword>
<dbReference type="PANTHER" id="PTHR21248">
    <property type="entry name" value="CARDIOLIPIN SYNTHASE"/>
    <property type="match status" value="1"/>
</dbReference>
<dbReference type="GO" id="GO:0030572">
    <property type="term" value="F:phosphatidyltransferase activity"/>
    <property type="evidence" value="ECO:0007669"/>
    <property type="project" value="UniProtKB-ARBA"/>
</dbReference>
<dbReference type="PROSITE" id="PS50035">
    <property type="entry name" value="PLD"/>
    <property type="match status" value="2"/>
</dbReference>
<accession>A0A173SP42</accession>
<reference evidence="8 9" key="1">
    <citation type="submission" date="2015-09" db="EMBL/GenBank/DDBJ databases">
        <authorList>
            <consortium name="Pathogen Informatics"/>
        </authorList>
    </citation>
    <scope>NUCLEOTIDE SEQUENCE [LARGE SCALE GENOMIC DNA]</scope>
    <source>
        <strain evidence="8 9">2789STDY5834961</strain>
    </source>
</reference>
<feature type="transmembrane region" description="Helical" evidence="6">
    <location>
        <begin position="19"/>
        <end position="37"/>
    </location>
</feature>
<keyword evidence="8" id="KW-0808">Transferase</keyword>
<organism evidence="8 9">
    <name type="scientific">Dorea longicatena</name>
    <dbReference type="NCBI Taxonomy" id="88431"/>
    <lineage>
        <taxon>Bacteria</taxon>
        <taxon>Bacillati</taxon>
        <taxon>Bacillota</taxon>
        <taxon>Clostridia</taxon>
        <taxon>Lachnospirales</taxon>
        <taxon>Lachnospiraceae</taxon>
        <taxon>Dorea</taxon>
    </lineage>
</organism>
<dbReference type="EMBL" id="CYXO01000005">
    <property type="protein sequence ID" value="CUM92464.1"/>
    <property type="molecule type" value="Genomic_DNA"/>
</dbReference>
<keyword evidence="2" id="KW-1003">Cell membrane</keyword>
<feature type="domain" description="PLD phosphodiesterase" evidence="7">
    <location>
        <begin position="437"/>
        <end position="464"/>
    </location>
</feature>
<dbReference type="AlphaFoldDB" id="A0A173SP42"/>
<dbReference type="EC" id="2.7.8.-" evidence="8"/>
<dbReference type="InterPro" id="IPR001736">
    <property type="entry name" value="PLipase_D/transphosphatidylase"/>
</dbReference>
<sequence length="524" mass="59595">MSSHTLEGKKKTQNGVKRLMFTVLSILLEVVFLIGIFKGLNEYAVFIDNLTRIFAVILVLKIYGRNETSSMKTPWIILILTLPILGVALYFLIGLNGGTWKMRMRYKKIDEKLLPLLPENKEVLQCLNASDPKAGNVSNYIERNACYPVYQNTDVIYFDEAVKGLEAQLADLAKAEQFIFMEYHAIEDEYAWSRIQTVLEERVKAGVEVRVFYDDMGSIGFVNLSFARKLEAKGIACRVFNPLLPGLNMFLNNRDHRKITVVDGKVGYTGGYNLANEYFNYTHPYGEWKDTGIRLEGDAVASLTAAFLEMWESSGKTSAGVDVLDIEAQKKYLVQHPYQAQQTGYIQPYADCPLDGIQVGEDVYISIVNKADRYCWFMTPYLIITDEMTHALSLAARRGVDVRIITPGIPDKKLIYSITRSFYHNLVQDGVRIYEWTPGFCHAKMSVADDCMATCGTINLDYRSLYHHFENGCFMADCDAVLDIRRDMGQTLEQCREVTEKYKSGRSATLRLGQLFLRLFAELL</sequence>
<feature type="transmembrane region" description="Helical" evidence="6">
    <location>
        <begin position="43"/>
        <end position="63"/>
    </location>
</feature>
<evidence type="ECO:0000256" key="4">
    <source>
        <dbReference type="ARBA" id="ARBA00022989"/>
    </source>
</evidence>
<dbReference type="PANTHER" id="PTHR21248:SF22">
    <property type="entry name" value="PHOSPHOLIPASE D"/>
    <property type="match status" value="1"/>
</dbReference>
<dbReference type="InterPro" id="IPR025202">
    <property type="entry name" value="PLD-like_dom"/>
</dbReference>
<comment type="subcellular location">
    <subcellularLocation>
        <location evidence="1">Cell membrane</location>
        <topology evidence="1">Multi-pass membrane protein</topology>
    </subcellularLocation>
</comment>